<gene>
    <name evidence="2" type="ORF">N7532_009431</name>
</gene>
<organism evidence="2 3">
    <name type="scientific">Penicillium argentinense</name>
    <dbReference type="NCBI Taxonomy" id="1131581"/>
    <lineage>
        <taxon>Eukaryota</taxon>
        <taxon>Fungi</taxon>
        <taxon>Dikarya</taxon>
        <taxon>Ascomycota</taxon>
        <taxon>Pezizomycotina</taxon>
        <taxon>Eurotiomycetes</taxon>
        <taxon>Eurotiomycetidae</taxon>
        <taxon>Eurotiales</taxon>
        <taxon>Aspergillaceae</taxon>
        <taxon>Penicillium</taxon>
    </lineage>
</organism>
<comment type="caution">
    <text evidence="2">The sequence shown here is derived from an EMBL/GenBank/DDBJ whole genome shotgun (WGS) entry which is preliminary data.</text>
</comment>
<keyword evidence="3" id="KW-1185">Reference proteome</keyword>
<evidence type="ECO:0000313" key="3">
    <source>
        <dbReference type="Proteomes" id="UP001149074"/>
    </source>
</evidence>
<keyword evidence="1" id="KW-0732">Signal</keyword>
<accession>A0A9W9EZE6</accession>
<dbReference type="OrthoDB" id="4161406at2759"/>
<feature type="chain" id="PRO_5040817149" evidence="1">
    <location>
        <begin position="21"/>
        <end position="151"/>
    </location>
</feature>
<dbReference type="AlphaFoldDB" id="A0A9W9EZE6"/>
<name>A0A9W9EZE6_9EURO</name>
<sequence length="151" mass="15762">MKTSLAALASLAALLTCVQQSPAPVNVVIPAVLGGIGSGFVGKAFNEIGNRDVKPIYRRDDDPLAGLPQPAADQCKSQLQGVTVTFSPLDNNGIRVDDVPSACMTLANVFLDDTSGETAPIPMGSASLEYHNLSADQLKQLQGALDQRQGN</sequence>
<dbReference type="GeneID" id="81360901"/>
<feature type="signal peptide" evidence="1">
    <location>
        <begin position="1"/>
        <end position="20"/>
    </location>
</feature>
<proteinExistence type="predicted"/>
<reference evidence="2" key="1">
    <citation type="submission" date="2022-11" db="EMBL/GenBank/DDBJ databases">
        <authorList>
            <person name="Petersen C."/>
        </authorList>
    </citation>
    <scope>NUCLEOTIDE SEQUENCE</scope>
    <source>
        <strain evidence="2">IBT 30761</strain>
    </source>
</reference>
<dbReference type="RefSeq" id="XP_056472728.1">
    <property type="nucleotide sequence ID" value="XM_056621922.1"/>
</dbReference>
<dbReference type="EMBL" id="JAPQKI010000009">
    <property type="protein sequence ID" value="KAJ5090747.1"/>
    <property type="molecule type" value="Genomic_DNA"/>
</dbReference>
<evidence type="ECO:0000256" key="1">
    <source>
        <dbReference type="SAM" id="SignalP"/>
    </source>
</evidence>
<evidence type="ECO:0000313" key="2">
    <source>
        <dbReference type="EMBL" id="KAJ5090747.1"/>
    </source>
</evidence>
<reference evidence="2" key="2">
    <citation type="journal article" date="2023" name="IMA Fungus">
        <title>Comparative genomic study of the Penicillium genus elucidates a diverse pangenome and 15 lateral gene transfer events.</title>
        <authorList>
            <person name="Petersen C."/>
            <person name="Sorensen T."/>
            <person name="Nielsen M.R."/>
            <person name="Sondergaard T.E."/>
            <person name="Sorensen J.L."/>
            <person name="Fitzpatrick D.A."/>
            <person name="Frisvad J.C."/>
            <person name="Nielsen K.L."/>
        </authorList>
    </citation>
    <scope>NUCLEOTIDE SEQUENCE</scope>
    <source>
        <strain evidence="2">IBT 30761</strain>
    </source>
</reference>
<protein>
    <submittedName>
        <fullName evidence="2">Uncharacterized protein</fullName>
    </submittedName>
</protein>
<dbReference type="Proteomes" id="UP001149074">
    <property type="component" value="Unassembled WGS sequence"/>
</dbReference>